<feature type="transmembrane region" description="Helical" evidence="10">
    <location>
        <begin position="430"/>
        <end position="448"/>
    </location>
</feature>
<sequence>MIDNLLIAVPAFIVALGLLITIHEFGHYWVARKVGVKVLRFSIGFGKPLWRYQRSEDDTEFVIAAIPLGGYVSMLDERAGNVPESLRDKAFNRQKIHHRVAIVLAGPVFNFIFAIFLYWMMFVVGLPGIKPVVGAIEANSVAAEVDIRIGDQIVAVDGQETATWGAASLEVLAKNLNQERLRITVADEWQQKREVELTLPEVGGEFGKQGGLKRLGLTPRRPHIDAVIGKVLDNSPAARAGLLVGDQLLAADDQPITGWMAWVTYVRDRPEQSISLRVLREGAERTLTITPEKVEESGVSFGKIGAGVTLQRYAIPDELLAVQQYGPFEAVLASLNKTWDMSLMTLQIMGKMLTGQVSLDNLSGPLTIAQYAGYSAQGGLPTFLAFLAIISLSLGVLNLLPIPMLDGGHLLYYLIEFIKGSPLSDESQALGLRIGMFCILMLMSVALYNDLIRLFG</sequence>
<organism evidence="12">
    <name type="scientific">hydrothermal vent metagenome</name>
    <dbReference type="NCBI Taxonomy" id="652676"/>
    <lineage>
        <taxon>unclassified sequences</taxon>
        <taxon>metagenomes</taxon>
        <taxon>ecological metagenomes</taxon>
    </lineage>
</organism>
<dbReference type="NCBIfam" id="NF008046">
    <property type="entry name" value="PRK10779.1"/>
    <property type="match status" value="1"/>
</dbReference>
<feature type="transmembrane region" description="Helical" evidence="10">
    <location>
        <begin position="100"/>
        <end position="121"/>
    </location>
</feature>
<dbReference type="GO" id="GO:0006508">
    <property type="term" value="P:proteolysis"/>
    <property type="evidence" value="ECO:0007669"/>
    <property type="project" value="UniProtKB-KW"/>
</dbReference>
<dbReference type="InterPro" id="IPR036034">
    <property type="entry name" value="PDZ_sf"/>
</dbReference>
<dbReference type="Pfam" id="PF17820">
    <property type="entry name" value="PDZ_6"/>
    <property type="match status" value="1"/>
</dbReference>
<dbReference type="PANTHER" id="PTHR42837:SF2">
    <property type="entry name" value="MEMBRANE METALLOPROTEASE ARASP2, CHLOROPLASTIC-RELATED"/>
    <property type="match status" value="1"/>
</dbReference>
<reference evidence="12" key="1">
    <citation type="submission" date="2018-06" db="EMBL/GenBank/DDBJ databases">
        <authorList>
            <person name="Zhirakovskaya E."/>
        </authorList>
    </citation>
    <scope>NUCLEOTIDE SEQUENCE</scope>
</reference>
<keyword evidence="9 10" id="KW-0472">Membrane</keyword>
<evidence type="ECO:0000256" key="3">
    <source>
        <dbReference type="ARBA" id="ARBA00022670"/>
    </source>
</evidence>
<keyword evidence="8 12" id="KW-0482">Metalloprotease</keyword>
<dbReference type="InterPro" id="IPR001478">
    <property type="entry name" value="PDZ"/>
</dbReference>
<dbReference type="PROSITE" id="PS50106">
    <property type="entry name" value="PDZ"/>
    <property type="match status" value="1"/>
</dbReference>
<keyword evidence="6" id="KW-0862">Zinc</keyword>
<protein>
    <submittedName>
        <fullName evidence="12">Membrane-associated zinc metalloprotease</fullName>
    </submittedName>
</protein>
<keyword evidence="4 10" id="KW-0812">Transmembrane</keyword>
<evidence type="ECO:0000256" key="6">
    <source>
        <dbReference type="ARBA" id="ARBA00022833"/>
    </source>
</evidence>
<dbReference type="InterPro" id="IPR008915">
    <property type="entry name" value="Peptidase_M50"/>
</dbReference>
<dbReference type="AlphaFoldDB" id="A0A3B0Z376"/>
<dbReference type="Gene3D" id="2.30.42.10">
    <property type="match status" value="2"/>
</dbReference>
<feature type="transmembrane region" description="Helical" evidence="10">
    <location>
        <begin position="6"/>
        <end position="30"/>
    </location>
</feature>
<dbReference type="EMBL" id="UOFP01000195">
    <property type="protein sequence ID" value="VAW87735.1"/>
    <property type="molecule type" value="Genomic_DNA"/>
</dbReference>
<evidence type="ECO:0000256" key="2">
    <source>
        <dbReference type="ARBA" id="ARBA00004141"/>
    </source>
</evidence>
<evidence type="ECO:0000256" key="8">
    <source>
        <dbReference type="ARBA" id="ARBA00023049"/>
    </source>
</evidence>
<keyword evidence="7 10" id="KW-1133">Transmembrane helix</keyword>
<dbReference type="GO" id="GO:0016020">
    <property type="term" value="C:membrane"/>
    <property type="evidence" value="ECO:0007669"/>
    <property type="project" value="UniProtKB-SubCell"/>
</dbReference>
<dbReference type="Pfam" id="PF02163">
    <property type="entry name" value="Peptidase_M50"/>
    <property type="match status" value="1"/>
</dbReference>
<dbReference type="CDD" id="cd06163">
    <property type="entry name" value="S2P-M50_PDZ_RseP-like"/>
    <property type="match status" value="2"/>
</dbReference>
<comment type="cofactor">
    <cofactor evidence="1">
        <name>Zn(2+)</name>
        <dbReference type="ChEBI" id="CHEBI:29105"/>
    </cofactor>
</comment>
<proteinExistence type="predicted"/>
<evidence type="ECO:0000256" key="10">
    <source>
        <dbReference type="SAM" id="Phobius"/>
    </source>
</evidence>
<dbReference type="GO" id="GO:0004222">
    <property type="term" value="F:metalloendopeptidase activity"/>
    <property type="evidence" value="ECO:0007669"/>
    <property type="project" value="InterPro"/>
</dbReference>
<accession>A0A3B0Z376</accession>
<dbReference type="NCBIfam" id="TIGR00054">
    <property type="entry name" value="RIP metalloprotease RseP"/>
    <property type="match status" value="1"/>
</dbReference>
<dbReference type="PANTHER" id="PTHR42837">
    <property type="entry name" value="REGULATOR OF SIGMA-E PROTEASE RSEP"/>
    <property type="match status" value="1"/>
</dbReference>
<evidence type="ECO:0000256" key="9">
    <source>
        <dbReference type="ARBA" id="ARBA00023136"/>
    </source>
</evidence>
<evidence type="ECO:0000259" key="11">
    <source>
        <dbReference type="PROSITE" id="PS50106"/>
    </source>
</evidence>
<name>A0A3B0Z376_9ZZZZ</name>
<keyword evidence="5" id="KW-0378">Hydrolase</keyword>
<dbReference type="SMART" id="SM00228">
    <property type="entry name" value="PDZ"/>
    <property type="match status" value="2"/>
</dbReference>
<gene>
    <name evidence="12" type="ORF">MNBD_GAMMA18-1096</name>
</gene>
<feature type="transmembrane region" description="Helical" evidence="10">
    <location>
        <begin position="380"/>
        <end position="400"/>
    </location>
</feature>
<dbReference type="CDD" id="cd23081">
    <property type="entry name" value="cpPDZ_EcRseP-like"/>
    <property type="match status" value="1"/>
</dbReference>
<evidence type="ECO:0000256" key="4">
    <source>
        <dbReference type="ARBA" id="ARBA00022692"/>
    </source>
</evidence>
<comment type="subcellular location">
    <subcellularLocation>
        <location evidence="2">Membrane</location>
        <topology evidence="2">Multi-pass membrane protein</topology>
    </subcellularLocation>
</comment>
<evidence type="ECO:0000256" key="7">
    <source>
        <dbReference type="ARBA" id="ARBA00022989"/>
    </source>
</evidence>
<feature type="domain" description="PDZ" evidence="11">
    <location>
        <begin position="194"/>
        <end position="293"/>
    </location>
</feature>
<keyword evidence="3 12" id="KW-0645">Protease</keyword>
<dbReference type="InterPro" id="IPR041489">
    <property type="entry name" value="PDZ_6"/>
</dbReference>
<evidence type="ECO:0000256" key="5">
    <source>
        <dbReference type="ARBA" id="ARBA00022801"/>
    </source>
</evidence>
<dbReference type="SUPFAM" id="SSF50156">
    <property type="entry name" value="PDZ domain-like"/>
    <property type="match status" value="2"/>
</dbReference>
<evidence type="ECO:0000313" key="12">
    <source>
        <dbReference type="EMBL" id="VAW87735.1"/>
    </source>
</evidence>
<dbReference type="InterPro" id="IPR004387">
    <property type="entry name" value="Pept_M50_Zn"/>
</dbReference>
<evidence type="ECO:0000256" key="1">
    <source>
        <dbReference type="ARBA" id="ARBA00001947"/>
    </source>
</evidence>